<dbReference type="FunFam" id="2.30.30.210:FF:000005">
    <property type="entry name" value="Ribonuclease P protein subunit"/>
    <property type="match status" value="1"/>
</dbReference>
<dbReference type="InterPro" id="IPR002730">
    <property type="entry name" value="Rpp29/RNP1"/>
</dbReference>
<protein>
    <recommendedName>
        <fullName evidence="8">Ribonuclease P protein subunit</fullName>
    </recommendedName>
</protein>
<dbReference type="Pfam" id="PF01868">
    <property type="entry name" value="RNase_P-MRP_p29"/>
    <property type="match status" value="1"/>
</dbReference>
<dbReference type="AlphaFoldDB" id="A0A1X7RZ90"/>
<reference evidence="9 10" key="1">
    <citation type="submission" date="2016-06" db="EMBL/GenBank/DDBJ databases">
        <authorList>
            <person name="Kjaerup R.B."/>
            <person name="Dalgaard T.S."/>
            <person name="Juul-Madsen H.R."/>
        </authorList>
    </citation>
    <scope>NUCLEOTIDE SEQUENCE [LARGE SCALE GENOMIC DNA]</scope>
</reference>
<evidence type="ECO:0000256" key="8">
    <source>
        <dbReference type="PIRNR" id="PIRNR027081"/>
    </source>
</evidence>
<keyword evidence="7" id="KW-0378">Hydrolase</keyword>
<proteinExistence type="inferred from homology"/>
<dbReference type="GO" id="GO:0006364">
    <property type="term" value="P:rRNA processing"/>
    <property type="evidence" value="ECO:0007669"/>
    <property type="project" value="TreeGrafter"/>
</dbReference>
<dbReference type="EMBL" id="LT853698">
    <property type="protein sequence ID" value="SMQ52257.1"/>
    <property type="molecule type" value="Genomic_DNA"/>
</dbReference>
<dbReference type="Gene3D" id="2.30.30.210">
    <property type="entry name" value="Ribonuclease P/MRP, subunit p29"/>
    <property type="match status" value="1"/>
</dbReference>
<dbReference type="SMART" id="SM00538">
    <property type="entry name" value="POP4"/>
    <property type="match status" value="1"/>
</dbReference>
<gene>
    <name evidence="9" type="ORF">ZT3D7_G7410</name>
</gene>
<name>A0A1X7RZ90_ZYMT9</name>
<dbReference type="GO" id="GO:0016787">
    <property type="term" value="F:hydrolase activity"/>
    <property type="evidence" value="ECO:0007669"/>
    <property type="project" value="UniProtKB-KW"/>
</dbReference>
<comment type="similarity">
    <text evidence="2">Belongs to the eukaryotic/archaeal RNase P protein component 1 family.</text>
</comment>
<evidence type="ECO:0000256" key="7">
    <source>
        <dbReference type="ARBA" id="ARBA00022801"/>
    </source>
</evidence>
<dbReference type="GO" id="GO:0030677">
    <property type="term" value="C:ribonuclease P complex"/>
    <property type="evidence" value="ECO:0007669"/>
    <property type="project" value="InterPro"/>
</dbReference>
<dbReference type="GO" id="GO:0004519">
    <property type="term" value="F:endonuclease activity"/>
    <property type="evidence" value="ECO:0007669"/>
    <property type="project" value="UniProtKB-KW"/>
</dbReference>
<dbReference type="GO" id="GO:0000172">
    <property type="term" value="C:ribonuclease MRP complex"/>
    <property type="evidence" value="ECO:0007669"/>
    <property type="project" value="InterPro"/>
</dbReference>
<dbReference type="STRING" id="1276538.A0A1X7RZ90"/>
<dbReference type="PANTHER" id="PTHR13348:SF0">
    <property type="entry name" value="RIBONUCLEASE P PROTEIN SUBUNIT P29"/>
    <property type="match status" value="1"/>
</dbReference>
<keyword evidence="5" id="KW-0540">Nuclease</keyword>
<evidence type="ECO:0000256" key="4">
    <source>
        <dbReference type="ARBA" id="ARBA00022694"/>
    </source>
</evidence>
<dbReference type="PIRSF" id="PIRSF027081">
    <property type="entry name" value="RNase_P/MRP_p29_subunit"/>
    <property type="match status" value="1"/>
</dbReference>
<dbReference type="InterPro" id="IPR023534">
    <property type="entry name" value="Rof/RNase_P-like"/>
</dbReference>
<comment type="subcellular location">
    <subcellularLocation>
        <location evidence="1">Nucleus</location>
    </subcellularLocation>
</comment>
<evidence type="ECO:0000256" key="6">
    <source>
        <dbReference type="ARBA" id="ARBA00022759"/>
    </source>
</evidence>
<keyword evidence="10" id="KW-1185">Reference proteome</keyword>
<evidence type="ECO:0000313" key="9">
    <source>
        <dbReference type="EMBL" id="SMQ52257.1"/>
    </source>
</evidence>
<dbReference type="GO" id="GO:0033204">
    <property type="term" value="F:ribonuclease P RNA binding"/>
    <property type="evidence" value="ECO:0007669"/>
    <property type="project" value="InterPro"/>
</dbReference>
<keyword evidence="8" id="KW-0539">Nucleus</keyword>
<dbReference type="InterPro" id="IPR016848">
    <property type="entry name" value="RNase_P/MRP_Rpp29-subunit"/>
</dbReference>
<keyword evidence="3" id="KW-0963">Cytoplasm</keyword>
<evidence type="ECO:0000256" key="3">
    <source>
        <dbReference type="ARBA" id="ARBA00022490"/>
    </source>
</evidence>
<sequence length="233" mass="26067">MATPPTDHIASHLLTRAHSPDRAQTIFKTHIQQRPLLLHPSSPDPNTTARSARQKARLLKAASARKSNKPRPLSAKQKRALGVHNIPKSQQKYSIYEPLHKLWCEYIRGVLGVDGERAYVDANGAGPMLVSADFHGAEMEVVRSGCVSRVGVKGIVVKDTRFTFEVVTRRDAVKILPKEGTVFRFEVPLVEEGKSGEVGKRKPLVFELHGNQFQTRAPDRANRKFKMHIDLDL</sequence>
<evidence type="ECO:0000256" key="1">
    <source>
        <dbReference type="ARBA" id="ARBA00004123"/>
    </source>
</evidence>
<dbReference type="SUPFAM" id="SSF101744">
    <property type="entry name" value="Rof/RNase P subunit-like"/>
    <property type="match status" value="1"/>
</dbReference>
<accession>A0A1X7RZ90</accession>
<evidence type="ECO:0000313" key="10">
    <source>
        <dbReference type="Proteomes" id="UP000215127"/>
    </source>
</evidence>
<dbReference type="HAMAP" id="MF_00754">
    <property type="entry name" value="RNase_P_1"/>
    <property type="match status" value="1"/>
</dbReference>
<evidence type="ECO:0000256" key="5">
    <source>
        <dbReference type="ARBA" id="ARBA00022722"/>
    </source>
</evidence>
<keyword evidence="4 8" id="KW-0819">tRNA processing</keyword>
<dbReference type="PANTHER" id="PTHR13348">
    <property type="entry name" value="RIBONUCLEASE P SUBUNIT P29"/>
    <property type="match status" value="1"/>
</dbReference>
<dbReference type="GO" id="GO:0005634">
    <property type="term" value="C:nucleus"/>
    <property type="evidence" value="ECO:0007669"/>
    <property type="project" value="UniProtKB-SubCell"/>
</dbReference>
<dbReference type="Proteomes" id="UP000215127">
    <property type="component" value="Chromosome 7"/>
</dbReference>
<dbReference type="InterPro" id="IPR023538">
    <property type="entry name" value="RNP1"/>
</dbReference>
<keyword evidence="6" id="KW-0255">Endonuclease</keyword>
<evidence type="ECO:0000256" key="2">
    <source>
        <dbReference type="ARBA" id="ARBA00006181"/>
    </source>
</evidence>
<organism evidence="9 10">
    <name type="scientific">Zymoseptoria tritici (strain ST99CH_3D7)</name>
    <dbReference type="NCBI Taxonomy" id="1276538"/>
    <lineage>
        <taxon>Eukaryota</taxon>
        <taxon>Fungi</taxon>
        <taxon>Dikarya</taxon>
        <taxon>Ascomycota</taxon>
        <taxon>Pezizomycotina</taxon>
        <taxon>Dothideomycetes</taxon>
        <taxon>Dothideomycetidae</taxon>
        <taxon>Mycosphaerellales</taxon>
        <taxon>Mycosphaerellaceae</taxon>
        <taxon>Zymoseptoria</taxon>
    </lineage>
</organism>
<dbReference type="InterPro" id="IPR036980">
    <property type="entry name" value="RNase_P/MRP_Rpp29_sf"/>
</dbReference>
<dbReference type="GO" id="GO:0001682">
    <property type="term" value="P:tRNA 5'-leader removal"/>
    <property type="evidence" value="ECO:0007669"/>
    <property type="project" value="InterPro"/>
</dbReference>